<dbReference type="PROSITE" id="PS50192">
    <property type="entry name" value="T_SNARE"/>
    <property type="match status" value="1"/>
</dbReference>
<dbReference type="GO" id="GO:0005829">
    <property type="term" value="C:cytosol"/>
    <property type="evidence" value="ECO:0007669"/>
    <property type="project" value="GOC"/>
</dbReference>
<dbReference type="GO" id="GO:0012507">
    <property type="term" value="C:ER to Golgi transport vesicle membrane"/>
    <property type="evidence" value="ECO:0007669"/>
    <property type="project" value="TreeGrafter"/>
</dbReference>
<proteinExistence type="inferred from homology"/>
<dbReference type="GO" id="GO:0031902">
    <property type="term" value="C:late endosome membrane"/>
    <property type="evidence" value="ECO:0007669"/>
    <property type="project" value="TreeGrafter"/>
</dbReference>
<dbReference type="InterPro" id="IPR038407">
    <property type="entry name" value="v-SNARE_N_sf"/>
</dbReference>
<dbReference type="GO" id="GO:0031201">
    <property type="term" value="C:SNARE complex"/>
    <property type="evidence" value="ECO:0007669"/>
    <property type="project" value="TreeGrafter"/>
</dbReference>
<dbReference type="GO" id="GO:0000149">
    <property type="term" value="F:SNARE binding"/>
    <property type="evidence" value="ECO:0007669"/>
    <property type="project" value="TreeGrafter"/>
</dbReference>
<dbReference type="InterPro" id="IPR000727">
    <property type="entry name" value="T_SNARE_dom"/>
</dbReference>
<dbReference type="Gene3D" id="1.20.58.400">
    <property type="entry name" value="t-snare proteins"/>
    <property type="match status" value="1"/>
</dbReference>
<dbReference type="GO" id="GO:0005794">
    <property type="term" value="C:Golgi apparatus"/>
    <property type="evidence" value="ECO:0007669"/>
    <property type="project" value="TreeGrafter"/>
</dbReference>
<evidence type="ECO:0000313" key="12">
    <source>
        <dbReference type="EMBL" id="PWN90811.1"/>
    </source>
</evidence>
<dbReference type="GO" id="GO:0042147">
    <property type="term" value="P:retrograde transport, endosome to Golgi"/>
    <property type="evidence" value="ECO:0007669"/>
    <property type="project" value="TreeGrafter"/>
</dbReference>
<dbReference type="GO" id="GO:0006886">
    <property type="term" value="P:intracellular protein transport"/>
    <property type="evidence" value="ECO:0007669"/>
    <property type="project" value="InterPro"/>
</dbReference>
<evidence type="ECO:0000256" key="5">
    <source>
        <dbReference type="ARBA" id="ARBA00022927"/>
    </source>
</evidence>
<dbReference type="GO" id="GO:0006896">
    <property type="term" value="P:Golgi to vacuole transport"/>
    <property type="evidence" value="ECO:0007669"/>
    <property type="project" value="TreeGrafter"/>
</dbReference>
<dbReference type="Pfam" id="PF12352">
    <property type="entry name" value="V-SNARE_C"/>
    <property type="match status" value="1"/>
</dbReference>
<name>A0A316YNL3_9BASI</name>
<reference evidence="12" key="1">
    <citation type="journal article" date="2018" name="Mol. Biol. Evol.">
        <title>Broad Genomic Sampling Reveals a Smut Pathogenic Ancestry of the Fungal Clade Ustilaginomycotina.</title>
        <authorList>
            <person name="Kijpornyongpan T."/>
            <person name="Mondo S.J."/>
            <person name="Barry K."/>
            <person name="Sandor L."/>
            <person name="Lee J."/>
            <person name="Lipzen A."/>
            <person name="Pangilinan J."/>
            <person name="LaButti K."/>
            <person name="Hainaut M."/>
            <person name="Henrissat B."/>
            <person name="Grigoriev I.V."/>
            <person name="Spatafora J.W."/>
            <person name="Aime M.C."/>
        </authorList>
    </citation>
    <scope>NUCLEOTIDE SEQUENCE [LARGE SCALE GENOMIC DNA]</scope>
    <source>
        <strain evidence="12">MCA 4198</strain>
    </source>
</reference>
<dbReference type="PANTHER" id="PTHR21230:SF26">
    <property type="entry name" value="VESICLE TRANSPORT THROUGH INTERACTION WITH T-SNARES HOMOLOG 1A"/>
    <property type="match status" value="1"/>
</dbReference>
<evidence type="ECO:0000256" key="9">
    <source>
        <dbReference type="SAM" id="Coils"/>
    </source>
</evidence>
<sequence length="226" mass="25265">MAELFDSYASDFAQLTSSITAKLDKEVPSQAGEARKATLRRADMEADEADEILSQMEIEVNGFPQSVKSKYAVQLRGYKAELEKLRRSVRTQVQNAGAGGSRFDAALEADGDVESGRSSYDPQAQRQRLLQGTSTLEDGSRRLQESHRIALETEDLGADILRDLRSQREQIENSRDTLRQADSNIDRSSRTLSKMIRRAKQQKLVTIGIITVLVLLILLILYGKFS</sequence>
<keyword evidence="5" id="KW-0653">Protein transport</keyword>
<dbReference type="RefSeq" id="XP_025378009.1">
    <property type="nucleotide sequence ID" value="XM_025521831.1"/>
</dbReference>
<dbReference type="STRING" id="215250.A0A316YNL3"/>
<comment type="similarity">
    <text evidence="2">Belongs to the VTI1 family.</text>
</comment>
<dbReference type="SUPFAM" id="SSF47661">
    <property type="entry name" value="t-snare proteins"/>
    <property type="match status" value="1"/>
</dbReference>
<organism evidence="12 13">
    <name type="scientific">Acaromyces ingoldii</name>
    <dbReference type="NCBI Taxonomy" id="215250"/>
    <lineage>
        <taxon>Eukaryota</taxon>
        <taxon>Fungi</taxon>
        <taxon>Dikarya</taxon>
        <taxon>Basidiomycota</taxon>
        <taxon>Ustilaginomycotina</taxon>
        <taxon>Exobasidiomycetes</taxon>
        <taxon>Exobasidiales</taxon>
        <taxon>Cryptobasidiaceae</taxon>
        <taxon>Acaromyces</taxon>
    </lineage>
</organism>
<comment type="subcellular location">
    <subcellularLocation>
        <location evidence="1">Membrane</location>
        <topology evidence="1">Single-pass type IV membrane protein</topology>
    </subcellularLocation>
</comment>
<dbReference type="FunFam" id="1.20.5.110:FF:000002">
    <property type="entry name" value="Vesicle transport through interaction with t-SNAREsB"/>
    <property type="match status" value="1"/>
</dbReference>
<evidence type="ECO:0000256" key="6">
    <source>
        <dbReference type="ARBA" id="ARBA00022989"/>
    </source>
</evidence>
<keyword evidence="7 9" id="KW-0175">Coiled coil</keyword>
<dbReference type="GO" id="GO:0006891">
    <property type="term" value="P:intra-Golgi vesicle-mediated transport"/>
    <property type="evidence" value="ECO:0007669"/>
    <property type="project" value="TreeGrafter"/>
</dbReference>
<dbReference type="GO" id="GO:0016236">
    <property type="term" value="P:macroautophagy"/>
    <property type="evidence" value="ECO:0007669"/>
    <property type="project" value="TreeGrafter"/>
</dbReference>
<evidence type="ECO:0000256" key="3">
    <source>
        <dbReference type="ARBA" id="ARBA00022448"/>
    </source>
</evidence>
<dbReference type="GO" id="GO:0005484">
    <property type="term" value="F:SNAP receptor activity"/>
    <property type="evidence" value="ECO:0007669"/>
    <property type="project" value="TreeGrafter"/>
</dbReference>
<dbReference type="GO" id="GO:0005789">
    <property type="term" value="C:endoplasmic reticulum membrane"/>
    <property type="evidence" value="ECO:0007669"/>
    <property type="project" value="TreeGrafter"/>
</dbReference>
<dbReference type="Pfam" id="PF05008">
    <property type="entry name" value="V-SNARE"/>
    <property type="match status" value="1"/>
</dbReference>
<evidence type="ECO:0000256" key="1">
    <source>
        <dbReference type="ARBA" id="ARBA00004211"/>
    </source>
</evidence>
<evidence type="ECO:0000256" key="4">
    <source>
        <dbReference type="ARBA" id="ARBA00022692"/>
    </source>
</evidence>
<gene>
    <name evidence="12" type="ORF">FA10DRAFT_267245</name>
</gene>
<evidence type="ECO:0000256" key="7">
    <source>
        <dbReference type="ARBA" id="ARBA00023054"/>
    </source>
</evidence>
<evidence type="ECO:0000256" key="8">
    <source>
        <dbReference type="ARBA" id="ARBA00023136"/>
    </source>
</evidence>
<dbReference type="GeneID" id="37043747"/>
<feature type="domain" description="T-SNARE coiled-coil homology" evidence="11">
    <location>
        <begin position="133"/>
        <end position="195"/>
    </location>
</feature>
<dbReference type="PANTHER" id="PTHR21230">
    <property type="entry name" value="VESICLE TRANSPORT V-SNARE PROTEIN VTI1-RELATED"/>
    <property type="match status" value="1"/>
</dbReference>
<dbReference type="GO" id="GO:0048280">
    <property type="term" value="P:vesicle fusion with Golgi apparatus"/>
    <property type="evidence" value="ECO:0007669"/>
    <property type="project" value="TreeGrafter"/>
</dbReference>
<dbReference type="Proteomes" id="UP000245768">
    <property type="component" value="Unassembled WGS sequence"/>
</dbReference>
<keyword evidence="3" id="KW-0813">Transport</keyword>
<dbReference type="OrthoDB" id="430637at2759"/>
<dbReference type="FunCoup" id="A0A316YNL3">
    <property type="interactions" value="413"/>
</dbReference>
<dbReference type="EMBL" id="KZ819636">
    <property type="protein sequence ID" value="PWN90811.1"/>
    <property type="molecule type" value="Genomic_DNA"/>
</dbReference>
<protein>
    <submittedName>
        <fullName evidence="12">V-snare-domain-containing protein</fullName>
    </submittedName>
</protein>
<accession>A0A316YNL3</accession>
<feature type="coiled-coil region" evidence="9">
    <location>
        <begin position="39"/>
        <end position="95"/>
    </location>
</feature>
<dbReference type="CDD" id="cd15862">
    <property type="entry name" value="SNARE_Vti1"/>
    <property type="match status" value="1"/>
</dbReference>
<dbReference type="InParanoid" id="A0A316YNL3"/>
<keyword evidence="4 10" id="KW-0812">Transmembrane</keyword>
<evidence type="ECO:0000256" key="2">
    <source>
        <dbReference type="ARBA" id="ARBA00006108"/>
    </source>
</evidence>
<dbReference type="Gene3D" id="1.20.5.110">
    <property type="match status" value="1"/>
</dbReference>
<keyword evidence="8 10" id="KW-0472">Membrane</keyword>
<dbReference type="SMART" id="SM00397">
    <property type="entry name" value="t_SNARE"/>
    <property type="match status" value="1"/>
</dbReference>
<dbReference type="InterPro" id="IPR010989">
    <property type="entry name" value="SNARE"/>
</dbReference>
<feature type="transmembrane region" description="Helical" evidence="10">
    <location>
        <begin position="204"/>
        <end position="223"/>
    </location>
</feature>
<keyword evidence="6 10" id="KW-1133">Transmembrane helix</keyword>
<evidence type="ECO:0000313" key="13">
    <source>
        <dbReference type="Proteomes" id="UP000245768"/>
    </source>
</evidence>
<dbReference type="SUPFAM" id="SSF58038">
    <property type="entry name" value="SNARE fusion complex"/>
    <property type="match status" value="1"/>
</dbReference>
<dbReference type="AlphaFoldDB" id="A0A316YNL3"/>
<evidence type="ECO:0000256" key="10">
    <source>
        <dbReference type="SAM" id="Phobius"/>
    </source>
</evidence>
<dbReference type="InterPro" id="IPR007705">
    <property type="entry name" value="Vesicle_trsprt_v-SNARE_N"/>
</dbReference>
<evidence type="ECO:0000259" key="11">
    <source>
        <dbReference type="PROSITE" id="PS50192"/>
    </source>
</evidence>
<keyword evidence="13" id="KW-1185">Reference proteome</keyword>